<organism evidence="2 3">
    <name type="scientific">Candidatus Thiodiazotropha endolucinida</name>
    <dbReference type="NCBI Taxonomy" id="1655433"/>
    <lineage>
        <taxon>Bacteria</taxon>
        <taxon>Pseudomonadati</taxon>
        <taxon>Pseudomonadota</taxon>
        <taxon>Gammaproteobacteria</taxon>
        <taxon>Chromatiales</taxon>
        <taxon>Sedimenticolaceae</taxon>
        <taxon>Candidatus Thiodiazotropha</taxon>
    </lineage>
</organism>
<sequence length="184" mass="20169">MNKYLLHLAIMSLLAFPLYAAVDGDPAEYCKQAAELYQQDDIAGAVEEAKWCLDSLEQIQQSRKSDKFAKEIAGWKRGEINQQKTMGFSIIETTYSKDGKAIKVSYNSGSGGMAAMFSQMGLAGGGKKIRLGRYTGMVMEQGSRNEIMIGLKMTPGMITLSSTNASVEELRAFAKAFPVKDIDQ</sequence>
<proteinExistence type="predicted"/>
<feature type="chain" id="PRO_5031519298" description="DUF4252 domain-containing protein" evidence="1">
    <location>
        <begin position="21"/>
        <end position="184"/>
    </location>
</feature>
<protein>
    <recommendedName>
        <fullName evidence="4">DUF4252 domain-containing protein</fullName>
    </recommendedName>
</protein>
<evidence type="ECO:0000313" key="2">
    <source>
        <dbReference type="EMBL" id="ODJ87469.1"/>
    </source>
</evidence>
<gene>
    <name evidence="2" type="ORF">CODIS_21740</name>
</gene>
<dbReference type="Proteomes" id="UP000094769">
    <property type="component" value="Unassembled WGS sequence"/>
</dbReference>
<accession>A0A7Z0VLQ3</accession>
<reference evidence="2 3" key="1">
    <citation type="submission" date="2016-06" db="EMBL/GenBank/DDBJ databases">
        <title>Genome sequence of endosymbiont of Candidatus Endolucinida thiodiazotropha.</title>
        <authorList>
            <person name="Poehlein A."/>
            <person name="Koenig S."/>
            <person name="Heiden S.E."/>
            <person name="Thuermer A."/>
            <person name="Voget S."/>
            <person name="Daniel R."/>
            <person name="Markert S."/>
            <person name="Gros O."/>
            <person name="Schweder T."/>
        </authorList>
    </citation>
    <scope>NUCLEOTIDE SEQUENCE [LARGE SCALE GENOMIC DNA]</scope>
    <source>
        <strain evidence="2 3">COS</strain>
    </source>
</reference>
<evidence type="ECO:0000313" key="3">
    <source>
        <dbReference type="Proteomes" id="UP000094769"/>
    </source>
</evidence>
<evidence type="ECO:0008006" key="4">
    <source>
        <dbReference type="Google" id="ProtNLM"/>
    </source>
</evidence>
<name>A0A7Z0VLQ3_9GAMM</name>
<dbReference type="OrthoDB" id="6386670at2"/>
<dbReference type="AlphaFoldDB" id="A0A7Z0VLQ3"/>
<keyword evidence="3" id="KW-1185">Reference proteome</keyword>
<keyword evidence="1" id="KW-0732">Signal</keyword>
<dbReference type="EMBL" id="MARB01000011">
    <property type="protein sequence ID" value="ODJ87469.1"/>
    <property type="molecule type" value="Genomic_DNA"/>
</dbReference>
<evidence type="ECO:0000256" key="1">
    <source>
        <dbReference type="SAM" id="SignalP"/>
    </source>
</evidence>
<dbReference type="RefSeq" id="WP_069124778.1">
    <property type="nucleotide sequence ID" value="NZ_MARB01000011.1"/>
</dbReference>
<feature type="signal peptide" evidence="1">
    <location>
        <begin position="1"/>
        <end position="20"/>
    </location>
</feature>
<comment type="caution">
    <text evidence="2">The sequence shown here is derived from an EMBL/GenBank/DDBJ whole genome shotgun (WGS) entry which is preliminary data.</text>
</comment>